<comment type="caution">
    <text evidence="1">The sequence shown here is derived from an EMBL/GenBank/DDBJ whole genome shotgun (WGS) entry which is preliminary data.</text>
</comment>
<evidence type="ECO:0000313" key="2">
    <source>
        <dbReference type="Proteomes" id="UP001203297"/>
    </source>
</evidence>
<name>A0AAD4QKJ8_9AGAM</name>
<dbReference type="InterPro" id="IPR032675">
    <property type="entry name" value="LRR_dom_sf"/>
</dbReference>
<sequence length="398" mass="44637">MLDNSPPLPLVIYWRTRMPDFDTEEGINGILLALQHRDRVCRVSIYLPAQPLSVALKAMQGSYPNLKTLELCHLTHRKNNAEAIVDSFQAPNLRHLSLVGFPLESVGSLLVNARSLVTLTLEGLLSNDCGYSKHLLKHLPLLPYLKILKIGSGYDSGKPSDAQVSHLMSLPNLEEFHFEGPSADFEDLVARISAPLLKKFSVTLRDGIVRRDLTLSHLSRFISEVEHFSFGYARIRFQDAMSIVMDHDELWAGRGAFELSFNMTSASYNVDGYAGLAAKLCSELAMMLSTVQSLLIEFSRDQKLDTKTQNKRWDEFFRLFDGVKTLRVANSFVDELDRCLQPGKPGKKQSNVQLLPGLEEIVCYGSHNEFVAFVEARRLAGRPVRVVTGPSDRLSVIF</sequence>
<protein>
    <submittedName>
        <fullName evidence="1">Uncharacterized protein</fullName>
    </submittedName>
</protein>
<evidence type="ECO:0000313" key="1">
    <source>
        <dbReference type="EMBL" id="KAI0294619.1"/>
    </source>
</evidence>
<organism evidence="1 2">
    <name type="scientific">Multifurca ochricompacta</name>
    <dbReference type="NCBI Taxonomy" id="376703"/>
    <lineage>
        <taxon>Eukaryota</taxon>
        <taxon>Fungi</taxon>
        <taxon>Dikarya</taxon>
        <taxon>Basidiomycota</taxon>
        <taxon>Agaricomycotina</taxon>
        <taxon>Agaricomycetes</taxon>
        <taxon>Russulales</taxon>
        <taxon>Russulaceae</taxon>
        <taxon>Multifurca</taxon>
    </lineage>
</organism>
<dbReference type="SUPFAM" id="SSF52047">
    <property type="entry name" value="RNI-like"/>
    <property type="match status" value="1"/>
</dbReference>
<dbReference type="Proteomes" id="UP001203297">
    <property type="component" value="Unassembled WGS sequence"/>
</dbReference>
<gene>
    <name evidence="1" type="ORF">B0F90DRAFT_1755804</name>
</gene>
<proteinExistence type="predicted"/>
<dbReference type="Gene3D" id="3.80.10.10">
    <property type="entry name" value="Ribonuclease Inhibitor"/>
    <property type="match status" value="1"/>
</dbReference>
<reference evidence="1" key="1">
    <citation type="journal article" date="2022" name="New Phytol.">
        <title>Evolutionary transition to the ectomycorrhizal habit in the genomes of a hyperdiverse lineage of mushroom-forming fungi.</title>
        <authorList>
            <person name="Looney B."/>
            <person name="Miyauchi S."/>
            <person name="Morin E."/>
            <person name="Drula E."/>
            <person name="Courty P.E."/>
            <person name="Kohler A."/>
            <person name="Kuo A."/>
            <person name="LaButti K."/>
            <person name="Pangilinan J."/>
            <person name="Lipzen A."/>
            <person name="Riley R."/>
            <person name="Andreopoulos W."/>
            <person name="He G."/>
            <person name="Johnson J."/>
            <person name="Nolan M."/>
            <person name="Tritt A."/>
            <person name="Barry K.W."/>
            <person name="Grigoriev I.V."/>
            <person name="Nagy L.G."/>
            <person name="Hibbett D."/>
            <person name="Henrissat B."/>
            <person name="Matheny P.B."/>
            <person name="Labbe J."/>
            <person name="Martin F.M."/>
        </authorList>
    </citation>
    <scope>NUCLEOTIDE SEQUENCE</scope>
    <source>
        <strain evidence="1">BPL690</strain>
    </source>
</reference>
<dbReference type="AlphaFoldDB" id="A0AAD4QKJ8"/>
<keyword evidence="2" id="KW-1185">Reference proteome</keyword>
<dbReference type="EMBL" id="WTXG01000071">
    <property type="protein sequence ID" value="KAI0294619.1"/>
    <property type="molecule type" value="Genomic_DNA"/>
</dbReference>
<accession>A0AAD4QKJ8</accession>